<evidence type="ECO:0000256" key="1">
    <source>
        <dbReference type="SAM" id="MobiDB-lite"/>
    </source>
</evidence>
<dbReference type="PANTHER" id="PTHR31205">
    <property type="entry name" value="ACTIN CROSS-LINKING PROTEIN (DUF569)"/>
    <property type="match status" value="1"/>
</dbReference>
<dbReference type="InterPro" id="IPR008999">
    <property type="entry name" value="Actin-crosslinking"/>
</dbReference>
<gene>
    <name evidence="4" type="ORF">L484_021062</name>
</gene>
<dbReference type="EMBL" id="KE344492">
    <property type="protein sequence ID" value="EXB63791.1"/>
    <property type="molecule type" value="Genomic_DNA"/>
</dbReference>
<sequence>MEFFSKAKAVKLRSHLDKYLVAGDDHETVRQSRNGELRKARWTVERVANKSKAIRLKSCHGRYLTATDVPFLLGMTGTKVVQADMDTNDVASNWKYEWEPIRDGFQVKLRSWCGKFLRGNGGTPPWRNSVTQDDPHTSSTQNWILWDVLEADELSESDSVAEYLSSLSGLSSVSDEVLSELGSPVSIKSVTSPKVSSPKFSFKLRKHSNLSNLSTESNKFRSGMDLFRNANAVRLQSHLDKYLLAEEDEETVTQDRKGSSKNAKWTVEFVPGSDSIVRLKSCYGKYLTASNLPFLLGMTGRKVVQTLPRRLDSSLEWEPIRDGSHVKLKTRYGHFLRANGGLPPWRNSVTHDIPHRTATQDWILWSVEIVEIAVRSPGAKPSDLPPRETLPHSDSLEFESSSPSSGSITYANFSRQESSDSYAGSPPKLQGRTIYYHIADDNGEVDDESVEGYSFSFRGNGVDELTRKFEEETGIEGIIMCTRSPLNGKLYPLRLQLPPNNVPVQVVVVLRSSKG</sequence>
<evidence type="ECO:0008006" key="6">
    <source>
        <dbReference type="Google" id="ProtNLM"/>
    </source>
</evidence>
<evidence type="ECO:0000259" key="3">
    <source>
        <dbReference type="Pfam" id="PF22932"/>
    </source>
</evidence>
<evidence type="ECO:0000313" key="5">
    <source>
        <dbReference type="Proteomes" id="UP000030645"/>
    </source>
</evidence>
<dbReference type="Pfam" id="PF22932">
    <property type="entry name" value="Ubiq_DUF_assoc"/>
    <property type="match status" value="1"/>
</dbReference>
<dbReference type="KEGG" id="mnt:21403929"/>
<dbReference type="AlphaFoldDB" id="W9R1J8"/>
<dbReference type="Gene3D" id="2.80.10.50">
    <property type="match status" value="2"/>
</dbReference>
<dbReference type="Proteomes" id="UP000030645">
    <property type="component" value="Unassembled WGS sequence"/>
</dbReference>
<feature type="compositionally biased region" description="Basic and acidic residues" evidence="1">
    <location>
        <begin position="385"/>
        <end position="395"/>
    </location>
</feature>
<feature type="domain" description="DUF569" evidence="2">
    <location>
        <begin position="1"/>
        <end position="146"/>
    </location>
</feature>
<dbReference type="PANTHER" id="PTHR31205:SF69">
    <property type="entry name" value="ACTIN CROSS-LINKING PROTEIN (DUF569)"/>
    <property type="match status" value="1"/>
</dbReference>
<dbReference type="STRING" id="981085.W9R1J8"/>
<keyword evidence="5" id="KW-1185">Reference proteome</keyword>
<feature type="domain" description="DUF569" evidence="3">
    <location>
        <begin position="431"/>
        <end position="509"/>
    </location>
</feature>
<dbReference type="InterPro" id="IPR007679">
    <property type="entry name" value="DUF569"/>
</dbReference>
<organism evidence="4 5">
    <name type="scientific">Morus notabilis</name>
    <dbReference type="NCBI Taxonomy" id="981085"/>
    <lineage>
        <taxon>Eukaryota</taxon>
        <taxon>Viridiplantae</taxon>
        <taxon>Streptophyta</taxon>
        <taxon>Embryophyta</taxon>
        <taxon>Tracheophyta</taxon>
        <taxon>Spermatophyta</taxon>
        <taxon>Magnoliopsida</taxon>
        <taxon>eudicotyledons</taxon>
        <taxon>Gunneridae</taxon>
        <taxon>Pentapetalae</taxon>
        <taxon>rosids</taxon>
        <taxon>fabids</taxon>
        <taxon>Rosales</taxon>
        <taxon>Moraceae</taxon>
        <taxon>Moreae</taxon>
        <taxon>Morus</taxon>
    </lineage>
</organism>
<reference evidence="5" key="1">
    <citation type="submission" date="2013-01" db="EMBL/GenBank/DDBJ databases">
        <title>Draft Genome Sequence of a Mulberry Tree, Morus notabilis C.K. Schneid.</title>
        <authorList>
            <person name="He N."/>
            <person name="Zhao S."/>
        </authorList>
    </citation>
    <scope>NUCLEOTIDE SEQUENCE</scope>
</reference>
<evidence type="ECO:0000313" key="4">
    <source>
        <dbReference type="EMBL" id="EXB63791.1"/>
    </source>
</evidence>
<feature type="region of interest" description="Disordered" evidence="1">
    <location>
        <begin position="377"/>
        <end position="410"/>
    </location>
</feature>
<dbReference type="SUPFAM" id="SSF50405">
    <property type="entry name" value="Actin-crosslinking proteins"/>
    <property type="match status" value="2"/>
</dbReference>
<protein>
    <recommendedName>
        <fullName evidence="6">DUF569 domain-containing protein</fullName>
    </recommendedName>
</protein>
<dbReference type="eggNOG" id="ENOG502QS6K">
    <property type="taxonomic scope" value="Eukaryota"/>
</dbReference>
<accession>W9R1J8</accession>
<proteinExistence type="predicted"/>
<dbReference type="Pfam" id="PF04601">
    <property type="entry name" value="DUF569"/>
    <property type="match status" value="2"/>
</dbReference>
<dbReference type="InterPro" id="IPR054726">
    <property type="entry name" value="Ubiq_DUF569-assoc"/>
</dbReference>
<evidence type="ECO:0000259" key="2">
    <source>
        <dbReference type="Pfam" id="PF04601"/>
    </source>
</evidence>
<feature type="domain" description="DUF569" evidence="2">
    <location>
        <begin position="224"/>
        <end position="365"/>
    </location>
</feature>
<dbReference type="OrthoDB" id="2432302at2759"/>
<feature type="compositionally biased region" description="Low complexity" evidence="1">
    <location>
        <begin position="398"/>
        <end position="407"/>
    </location>
</feature>
<dbReference type="CDD" id="cd23340">
    <property type="entry name" value="beta-trefoil_FSCN_ACP-like"/>
    <property type="match status" value="2"/>
</dbReference>
<dbReference type="FunFam" id="2.80.10.50:FF:000067">
    <property type="entry name" value="BnaC05g19630D protein"/>
    <property type="match status" value="2"/>
</dbReference>
<name>W9R1J8_9ROSA</name>